<organism evidence="1 2">
    <name type="scientific">Lophiotrema nucula</name>
    <dbReference type="NCBI Taxonomy" id="690887"/>
    <lineage>
        <taxon>Eukaryota</taxon>
        <taxon>Fungi</taxon>
        <taxon>Dikarya</taxon>
        <taxon>Ascomycota</taxon>
        <taxon>Pezizomycotina</taxon>
        <taxon>Dothideomycetes</taxon>
        <taxon>Pleosporomycetidae</taxon>
        <taxon>Pleosporales</taxon>
        <taxon>Lophiotremataceae</taxon>
        <taxon>Lophiotrema</taxon>
    </lineage>
</organism>
<dbReference type="AlphaFoldDB" id="A0A6A5YYW2"/>
<sequence>MLLLVVKKIGATVRGSMYNFGEVCADNLPREGAILAVNWNFGTNIAVAADGNSLDDIQKKGFVKCLQDSSALPSKRSGLRHSLDHPQTRRNFDDSPFDLGFMTPMEEYLRFQNAAKGPKFPASIQWSFHYADQLWLKHLSDLHILSPYAEVLGI</sequence>
<reference evidence="1" key="1">
    <citation type="journal article" date="2020" name="Stud. Mycol.">
        <title>101 Dothideomycetes genomes: a test case for predicting lifestyles and emergence of pathogens.</title>
        <authorList>
            <person name="Haridas S."/>
            <person name="Albert R."/>
            <person name="Binder M."/>
            <person name="Bloem J."/>
            <person name="Labutti K."/>
            <person name="Salamov A."/>
            <person name="Andreopoulos B."/>
            <person name="Baker S."/>
            <person name="Barry K."/>
            <person name="Bills G."/>
            <person name="Bluhm B."/>
            <person name="Cannon C."/>
            <person name="Castanera R."/>
            <person name="Culley D."/>
            <person name="Daum C."/>
            <person name="Ezra D."/>
            <person name="Gonzalez J."/>
            <person name="Henrissat B."/>
            <person name="Kuo A."/>
            <person name="Liang C."/>
            <person name="Lipzen A."/>
            <person name="Lutzoni F."/>
            <person name="Magnuson J."/>
            <person name="Mondo S."/>
            <person name="Nolan M."/>
            <person name="Ohm R."/>
            <person name="Pangilinan J."/>
            <person name="Park H.-J."/>
            <person name="Ramirez L."/>
            <person name="Alfaro M."/>
            <person name="Sun H."/>
            <person name="Tritt A."/>
            <person name="Yoshinaga Y."/>
            <person name="Zwiers L.-H."/>
            <person name="Turgeon B."/>
            <person name="Goodwin S."/>
            <person name="Spatafora J."/>
            <person name="Crous P."/>
            <person name="Grigoriev I."/>
        </authorList>
    </citation>
    <scope>NUCLEOTIDE SEQUENCE</scope>
    <source>
        <strain evidence="1">CBS 627.86</strain>
    </source>
</reference>
<proteinExistence type="predicted"/>
<protein>
    <submittedName>
        <fullName evidence="1">Uncharacterized protein</fullName>
    </submittedName>
</protein>
<keyword evidence="2" id="KW-1185">Reference proteome</keyword>
<dbReference type="Proteomes" id="UP000799770">
    <property type="component" value="Unassembled WGS sequence"/>
</dbReference>
<gene>
    <name evidence="1" type="ORF">BDV96DRAFT_582840</name>
</gene>
<evidence type="ECO:0000313" key="1">
    <source>
        <dbReference type="EMBL" id="KAF2111291.1"/>
    </source>
</evidence>
<accession>A0A6A5YYW2</accession>
<name>A0A6A5YYW2_9PLEO</name>
<evidence type="ECO:0000313" key="2">
    <source>
        <dbReference type="Proteomes" id="UP000799770"/>
    </source>
</evidence>
<dbReference type="EMBL" id="ML977335">
    <property type="protein sequence ID" value="KAF2111291.1"/>
    <property type="molecule type" value="Genomic_DNA"/>
</dbReference>